<keyword evidence="1" id="KW-1133">Transmembrane helix</keyword>
<keyword evidence="1" id="KW-0472">Membrane</keyword>
<keyword evidence="1" id="KW-0812">Transmembrane</keyword>
<feature type="transmembrane region" description="Helical" evidence="1">
    <location>
        <begin position="162"/>
        <end position="182"/>
    </location>
</feature>
<dbReference type="eggNOG" id="KOG3292">
    <property type="taxonomic scope" value="Eukaryota"/>
</dbReference>
<dbReference type="GO" id="GO:0046521">
    <property type="term" value="P:sphingoid catabolic process"/>
    <property type="evidence" value="ECO:0000318"/>
    <property type="project" value="GO_Central"/>
</dbReference>
<protein>
    <recommendedName>
        <fullName evidence="3">DUF962 domain-containing protein</fullName>
    </recommendedName>
</protein>
<dbReference type="PANTHER" id="PTHR28026:SF9">
    <property type="entry name" value="2-HYDROXY-PALMITIC ACID DIOXYGENASE MPO1"/>
    <property type="match status" value="1"/>
</dbReference>
<evidence type="ECO:0008006" key="3">
    <source>
        <dbReference type="Google" id="ProtNLM"/>
    </source>
</evidence>
<dbReference type="GO" id="GO:0016020">
    <property type="term" value="C:membrane"/>
    <property type="evidence" value="ECO:0007669"/>
    <property type="project" value="GOC"/>
</dbReference>
<dbReference type="InParanoid" id="A0A059A407"/>
<dbReference type="InterPro" id="IPR009305">
    <property type="entry name" value="Mpo1-like"/>
</dbReference>
<dbReference type="AlphaFoldDB" id="A0A059A407"/>
<dbReference type="PANTHER" id="PTHR28026">
    <property type="entry name" value="DUF962 DOMAIN PROTEIN (AFU_ORTHOLOGUE AFUA_8G05310)"/>
    <property type="match status" value="1"/>
</dbReference>
<accession>A0A059A407</accession>
<dbReference type="PROSITE" id="PS51257">
    <property type="entry name" value="PROKAR_LIPOPROTEIN"/>
    <property type="match status" value="1"/>
</dbReference>
<reference evidence="2" key="1">
    <citation type="submission" date="2013-07" db="EMBL/GenBank/DDBJ databases">
        <title>The genome of Eucalyptus grandis.</title>
        <authorList>
            <person name="Schmutz J."/>
            <person name="Hayes R."/>
            <person name="Myburg A."/>
            <person name="Tuskan G."/>
            <person name="Grattapaglia D."/>
            <person name="Rokhsar D.S."/>
        </authorList>
    </citation>
    <scope>NUCLEOTIDE SEQUENCE</scope>
    <source>
        <tissue evidence="2">Leaf extractions</tissue>
    </source>
</reference>
<name>A0A059A407_EUCGR</name>
<evidence type="ECO:0000313" key="2">
    <source>
        <dbReference type="EMBL" id="KCW48857.1"/>
    </source>
</evidence>
<feature type="transmembrane region" description="Helical" evidence="1">
    <location>
        <begin position="121"/>
        <end position="142"/>
    </location>
</feature>
<gene>
    <name evidence="2" type="ORF">EUGRSUZ_K02488</name>
</gene>
<evidence type="ECO:0000256" key="1">
    <source>
        <dbReference type="SAM" id="Phobius"/>
    </source>
</evidence>
<sequence length="297" mass="33613">MVPIKSGQPRQSFFIFESAVALVSGFACSPPPVLCLPLSLSNAAHTPTHARTFSPSFYHQLSRTRDHQSLLQKTVEREEEEEEEEEETEKKRVASMGIKGMIDLEKHYSFYGAYHRHRVNVLMHTLFVWPLFFSFLVLFYFTPPIFSLFLSLLPENLLTSHGLVLNFGFLLALIYAVTYVCLDWKAGSLAALLCFAFWVGASLLAQQLGFSLAWKFFLASQVICWAGQSIGHGVFEKRAPSSNMAQAFVMAPYFVLLEVLQTICGYEPYPGFNRSVELKIEAEMKQWQSKAPSKKDA</sequence>
<dbReference type="Pfam" id="PF06127">
    <property type="entry name" value="Mpo1-like"/>
    <property type="match status" value="1"/>
</dbReference>
<dbReference type="Gramene" id="KCW48857">
    <property type="protein sequence ID" value="KCW48857"/>
    <property type="gene ID" value="EUGRSUZ_K02488"/>
</dbReference>
<proteinExistence type="predicted"/>
<dbReference type="GO" id="GO:0005783">
    <property type="term" value="C:endoplasmic reticulum"/>
    <property type="evidence" value="ECO:0000318"/>
    <property type="project" value="GO_Central"/>
</dbReference>
<dbReference type="EMBL" id="KK198763">
    <property type="protein sequence ID" value="KCW48857.1"/>
    <property type="molecule type" value="Genomic_DNA"/>
</dbReference>
<organism evidence="2">
    <name type="scientific">Eucalyptus grandis</name>
    <name type="common">Flooded gum</name>
    <dbReference type="NCBI Taxonomy" id="71139"/>
    <lineage>
        <taxon>Eukaryota</taxon>
        <taxon>Viridiplantae</taxon>
        <taxon>Streptophyta</taxon>
        <taxon>Embryophyta</taxon>
        <taxon>Tracheophyta</taxon>
        <taxon>Spermatophyta</taxon>
        <taxon>Magnoliopsida</taxon>
        <taxon>eudicotyledons</taxon>
        <taxon>Gunneridae</taxon>
        <taxon>Pentapetalae</taxon>
        <taxon>rosids</taxon>
        <taxon>malvids</taxon>
        <taxon>Myrtales</taxon>
        <taxon>Myrtaceae</taxon>
        <taxon>Myrtoideae</taxon>
        <taxon>Eucalypteae</taxon>
        <taxon>Eucalyptus</taxon>
    </lineage>
</organism>
<feature type="transmembrane region" description="Helical" evidence="1">
    <location>
        <begin position="189"/>
        <end position="210"/>
    </location>
</feature>